<evidence type="ECO:0000313" key="2">
    <source>
        <dbReference type="EMBL" id="CAK7230311.1"/>
    </source>
</evidence>
<evidence type="ECO:0000256" key="1">
    <source>
        <dbReference type="SAM" id="MobiDB-lite"/>
    </source>
</evidence>
<keyword evidence="3" id="KW-1185">Reference proteome</keyword>
<gene>
    <name evidence="2" type="ORF">SEUCBS140593_007547</name>
</gene>
<reference evidence="2 3" key="1">
    <citation type="submission" date="2024-01" db="EMBL/GenBank/DDBJ databases">
        <authorList>
            <person name="Allen C."/>
            <person name="Tagirdzhanova G."/>
        </authorList>
    </citation>
    <scope>NUCLEOTIDE SEQUENCE [LARGE SCALE GENOMIC DNA]</scope>
</reference>
<feature type="compositionally biased region" description="Basic and acidic residues" evidence="1">
    <location>
        <begin position="11"/>
        <end position="33"/>
    </location>
</feature>
<protein>
    <submittedName>
        <fullName evidence="2">Uncharacterized protein</fullName>
    </submittedName>
</protein>
<proteinExistence type="predicted"/>
<dbReference type="Proteomes" id="UP001642482">
    <property type="component" value="Unassembled WGS sequence"/>
</dbReference>
<feature type="compositionally biased region" description="Basic and acidic residues" evidence="1">
    <location>
        <begin position="81"/>
        <end position="96"/>
    </location>
</feature>
<accession>A0ABP0CFY3</accession>
<feature type="compositionally biased region" description="Low complexity" evidence="1">
    <location>
        <begin position="50"/>
        <end position="64"/>
    </location>
</feature>
<comment type="caution">
    <text evidence="2">The sequence shown here is derived from an EMBL/GenBank/DDBJ whole genome shotgun (WGS) entry which is preliminary data.</text>
</comment>
<feature type="region of interest" description="Disordered" evidence="1">
    <location>
        <begin position="1"/>
        <end position="96"/>
    </location>
</feature>
<evidence type="ECO:0000313" key="3">
    <source>
        <dbReference type="Proteomes" id="UP001642482"/>
    </source>
</evidence>
<dbReference type="EMBL" id="CAWUHD010000092">
    <property type="protein sequence ID" value="CAK7230311.1"/>
    <property type="molecule type" value="Genomic_DNA"/>
</dbReference>
<sequence length="96" mass="9581">MSTGLSDEAVMEGHDLIDGAEHEAKADPKDFKKVHPVGETGGSILPDPPSASSGAGSAPSAAPSGGSGSANANQKSSAVHALEHKLAELKDKLVPK</sequence>
<name>A0ABP0CFY3_9PEZI</name>
<organism evidence="2 3">
    <name type="scientific">Sporothrix eucalyptigena</name>
    <dbReference type="NCBI Taxonomy" id="1812306"/>
    <lineage>
        <taxon>Eukaryota</taxon>
        <taxon>Fungi</taxon>
        <taxon>Dikarya</taxon>
        <taxon>Ascomycota</taxon>
        <taxon>Pezizomycotina</taxon>
        <taxon>Sordariomycetes</taxon>
        <taxon>Sordariomycetidae</taxon>
        <taxon>Ophiostomatales</taxon>
        <taxon>Ophiostomataceae</taxon>
        <taxon>Sporothrix</taxon>
    </lineage>
</organism>